<evidence type="ECO:0000256" key="1">
    <source>
        <dbReference type="ARBA" id="ARBA00004751"/>
    </source>
</evidence>
<dbReference type="InterPro" id="IPR019810">
    <property type="entry name" value="Citrate_synthase_AS"/>
</dbReference>
<keyword evidence="12" id="KW-1185">Reference proteome</keyword>
<dbReference type="InterPro" id="IPR002020">
    <property type="entry name" value="Citrate_synthase"/>
</dbReference>
<feature type="active site" evidence="9">
    <location>
        <position position="261"/>
    </location>
</feature>
<proteinExistence type="inferred from homology"/>
<dbReference type="InterPro" id="IPR024176">
    <property type="entry name" value="Citrate_synthase_bac-typ"/>
</dbReference>
<dbReference type="InterPro" id="IPR016143">
    <property type="entry name" value="Citrate_synth-like_sm_a-sub"/>
</dbReference>
<dbReference type="SUPFAM" id="SSF48256">
    <property type="entry name" value="Citrate synthase"/>
    <property type="match status" value="1"/>
</dbReference>
<comment type="similarity">
    <text evidence="3 8 10">Belongs to the citrate synthase family.</text>
</comment>
<comment type="caution">
    <text evidence="11">The sequence shown here is derived from an EMBL/GenBank/DDBJ whole genome shotgun (WGS) entry which is preliminary data.</text>
</comment>
<dbReference type="InterPro" id="IPR011278">
    <property type="entry name" value="2-MeCitrate/Citrate_synth_II"/>
</dbReference>
<dbReference type="Gene3D" id="1.10.580.10">
    <property type="entry name" value="Citrate Synthase, domain 1"/>
    <property type="match status" value="1"/>
</dbReference>
<dbReference type="GO" id="GO:0036440">
    <property type="term" value="F:citrate synthase activity"/>
    <property type="evidence" value="ECO:0007669"/>
    <property type="project" value="UniProtKB-EC"/>
</dbReference>
<evidence type="ECO:0000256" key="2">
    <source>
        <dbReference type="ARBA" id="ARBA00005026"/>
    </source>
</evidence>
<dbReference type="PANTHER" id="PTHR11739">
    <property type="entry name" value="CITRATE SYNTHASE"/>
    <property type="match status" value="1"/>
</dbReference>
<keyword evidence="11" id="KW-0012">Acyltransferase</keyword>
<dbReference type="NCBIfam" id="TIGR01800">
    <property type="entry name" value="cit_synth_II"/>
    <property type="match status" value="1"/>
</dbReference>
<evidence type="ECO:0000256" key="6">
    <source>
        <dbReference type="ARBA" id="ARBA00049052"/>
    </source>
</evidence>
<dbReference type="GO" id="GO:0006099">
    <property type="term" value="P:tricarboxylic acid cycle"/>
    <property type="evidence" value="ECO:0007669"/>
    <property type="project" value="UniProtKB-UniPathway"/>
</dbReference>
<comment type="pathway">
    <text evidence="1">Carbohydrate metabolism; tricarboxylic acid cycle; isocitrate from oxaloacetate: step 1/2.</text>
</comment>
<dbReference type="Pfam" id="PF00285">
    <property type="entry name" value="Citrate_synt"/>
    <property type="match status" value="1"/>
</dbReference>
<evidence type="ECO:0000256" key="5">
    <source>
        <dbReference type="ARBA" id="ARBA00022679"/>
    </source>
</evidence>
<keyword evidence="5 8" id="KW-0808">Transferase</keyword>
<dbReference type="Gene3D" id="1.10.230.10">
    <property type="entry name" value="Cytochrome P450-Terp, domain 2"/>
    <property type="match status" value="1"/>
</dbReference>
<comment type="catalytic activity">
    <reaction evidence="6">
        <text>propanoyl-CoA + oxaloacetate + H2O = (2S,3S)-2-methylcitrate + CoA + H(+)</text>
        <dbReference type="Rhea" id="RHEA:23780"/>
        <dbReference type="ChEBI" id="CHEBI:15377"/>
        <dbReference type="ChEBI" id="CHEBI:15378"/>
        <dbReference type="ChEBI" id="CHEBI:16452"/>
        <dbReference type="ChEBI" id="CHEBI:57287"/>
        <dbReference type="ChEBI" id="CHEBI:57392"/>
        <dbReference type="ChEBI" id="CHEBI:58853"/>
        <dbReference type="EC" id="2.3.3.5"/>
    </reaction>
</comment>
<comment type="pathway">
    <text evidence="2">Organic acid metabolism; propanoate degradation.</text>
</comment>
<evidence type="ECO:0000256" key="3">
    <source>
        <dbReference type="ARBA" id="ARBA00010566"/>
    </source>
</evidence>
<dbReference type="GO" id="GO:0005737">
    <property type="term" value="C:cytoplasm"/>
    <property type="evidence" value="ECO:0007669"/>
    <property type="project" value="InterPro"/>
</dbReference>
<dbReference type="FunFam" id="1.10.230.10:FF:000003">
    <property type="entry name" value="Citrate synthase"/>
    <property type="match status" value="1"/>
</dbReference>
<evidence type="ECO:0000313" key="12">
    <source>
        <dbReference type="Proteomes" id="UP000267535"/>
    </source>
</evidence>
<keyword evidence="4" id="KW-0816">Tricarboxylic acid cycle</keyword>
<dbReference type="CDD" id="cd06108">
    <property type="entry name" value="Ec2MCS_like"/>
    <property type="match status" value="1"/>
</dbReference>
<dbReference type="RefSeq" id="WP_124928055.1">
    <property type="nucleotide sequence ID" value="NZ_RQXV01000018.1"/>
</dbReference>
<feature type="active site" evidence="9">
    <location>
        <position position="312"/>
    </location>
</feature>
<evidence type="ECO:0000256" key="4">
    <source>
        <dbReference type="ARBA" id="ARBA00022532"/>
    </source>
</evidence>
<reference evidence="11 12" key="1">
    <citation type="submission" date="2018-11" db="EMBL/GenBank/DDBJ databases">
        <title>The draft genome sequence of Amphritea balenae JAMM 1525T.</title>
        <authorList>
            <person name="Fang Z."/>
            <person name="Zhang Y."/>
            <person name="Han X."/>
        </authorList>
    </citation>
    <scope>NUCLEOTIDE SEQUENCE [LARGE SCALE GENOMIC DNA]</scope>
    <source>
        <strain evidence="11 12">JAMM 1525</strain>
    </source>
</reference>
<sequence length="376" mass="41931">MAEAKKLSGAGLRGQSAGETALCTVGQTGSGLTYRGYDIKELADKAQFEEVVYLLLYGKLPNQGELDAYKARLKGMRSLPDALKTVLEQIPADAHPMDVMRTGCSMLGNLETETDFADQHDHIDRMMAAFPGIINYWYNFSHNGKRINVETDADSIGEQFLWTLHDKKPEPLHVEVMHASLILYAEHEFNASTFTARVCASTLSDIHSCVTAAIGSLRGPLHGGANEAAMAMIENWRSAEEAETEVMGMLERKDKIMGFGHAIYRESDPRNAIIKEWSKKLSEQVGDEYLYDVSERVEAVMWREKKLFCNADFFHASAYNFMGIPTALFTPIFVCSRASGWAAHVMEQRANNRIIRPSADYTGPDTAEWVDIADRA</sequence>
<dbReference type="GO" id="GO:0005975">
    <property type="term" value="P:carbohydrate metabolic process"/>
    <property type="evidence" value="ECO:0007669"/>
    <property type="project" value="TreeGrafter"/>
</dbReference>
<evidence type="ECO:0000256" key="10">
    <source>
        <dbReference type="RuleBase" id="RU003406"/>
    </source>
</evidence>
<dbReference type="AlphaFoldDB" id="A0A3P1SKB1"/>
<evidence type="ECO:0000313" key="11">
    <source>
        <dbReference type="EMBL" id="RRC96752.1"/>
    </source>
</evidence>
<dbReference type="EMBL" id="RQXV01000018">
    <property type="protein sequence ID" value="RRC96752.1"/>
    <property type="molecule type" value="Genomic_DNA"/>
</dbReference>
<dbReference type="Proteomes" id="UP000267535">
    <property type="component" value="Unassembled WGS sequence"/>
</dbReference>
<accession>A0A3P1SKB1</accession>
<evidence type="ECO:0000256" key="7">
    <source>
        <dbReference type="ARBA" id="ARBA00049288"/>
    </source>
</evidence>
<dbReference type="PROSITE" id="PS00480">
    <property type="entry name" value="CITRATE_SYNTHASE"/>
    <property type="match status" value="1"/>
</dbReference>
<dbReference type="InterPro" id="IPR036969">
    <property type="entry name" value="Citrate_synthase_sf"/>
</dbReference>
<name>A0A3P1SKB1_9GAMM</name>
<comment type="catalytic activity">
    <reaction evidence="7">
        <text>oxaloacetate + acetyl-CoA + H2O = citrate + CoA + H(+)</text>
        <dbReference type="Rhea" id="RHEA:16845"/>
        <dbReference type="ChEBI" id="CHEBI:15377"/>
        <dbReference type="ChEBI" id="CHEBI:15378"/>
        <dbReference type="ChEBI" id="CHEBI:16452"/>
        <dbReference type="ChEBI" id="CHEBI:16947"/>
        <dbReference type="ChEBI" id="CHEBI:57287"/>
        <dbReference type="ChEBI" id="CHEBI:57288"/>
        <dbReference type="EC" id="2.3.3.16"/>
    </reaction>
</comment>
<dbReference type="GO" id="GO:0019679">
    <property type="term" value="P:propionate metabolic process, methylcitrate cycle"/>
    <property type="evidence" value="ECO:0007669"/>
    <property type="project" value="TreeGrafter"/>
</dbReference>
<protein>
    <recommendedName>
        <fullName evidence="8">Citrate synthase</fullName>
    </recommendedName>
</protein>
<dbReference type="UniPathway" id="UPA00223">
    <property type="reaction ID" value="UER00717"/>
</dbReference>
<evidence type="ECO:0000256" key="8">
    <source>
        <dbReference type="PIRNR" id="PIRNR001369"/>
    </source>
</evidence>
<dbReference type="PIRSF" id="PIRSF001369">
    <property type="entry name" value="Citrate_synth"/>
    <property type="match status" value="1"/>
</dbReference>
<dbReference type="GO" id="GO:0050440">
    <property type="term" value="F:2-methylcitrate synthase activity"/>
    <property type="evidence" value="ECO:0007669"/>
    <property type="project" value="UniProtKB-EC"/>
</dbReference>
<dbReference type="NCBIfam" id="NF009006">
    <property type="entry name" value="PRK12351.1"/>
    <property type="match status" value="1"/>
</dbReference>
<evidence type="ECO:0000256" key="9">
    <source>
        <dbReference type="PIRSR" id="PIRSR001369-1"/>
    </source>
</evidence>
<dbReference type="PRINTS" id="PR00143">
    <property type="entry name" value="CITRTSNTHASE"/>
</dbReference>
<organism evidence="11 12">
    <name type="scientific">Amphritea balenae</name>
    <dbReference type="NCBI Taxonomy" id="452629"/>
    <lineage>
        <taxon>Bacteria</taxon>
        <taxon>Pseudomonadati</taxon>
        <taxon>Pseudomonadota</taxon>
        <taxon>Gammaproteobacteria</taxon>
        <taxon>Oceanospirillales</taxon>
        <taxon>Oceanospirillaceae</taxon>
        <taxon>Amphritea</taxon>
    </lineage>
</organism>
<dbReference type="PANTHER" id="PTHR11739:SF25">
    <property type="entry name" value="CITRATE SYNTHASE-RELATED PROTEIN DDB_G0287281"/>
    <property type="match status" value="1"/>
</dbReference>
<gene>
    <name evidence="11" type="ORF">EHS89_20565</name>
</gene>
<dbReference type="InterPro" id="IPR016142">
    <property type="entry name" value="Citrate_synth-like_lrg_a-sub"/>
</dbReference>
<dbReference type="OrthoDB" id="9800864at2"/>